<accession>A0A3P3EVI4</accession>
<organism evidence="1 2">
    <name type="scientific">Mesorhizobium tamadayense</name>
    <dbReference type="NCBI Taxonomy" id="425306"/>
    <lineage>
        <taxon>Bacteria</taxon>
        <taxon>Pseudomonadati</taxon>
        <taxon>Pseudomonadota</taxon>
        <taxon>Alphaproteobacteria</taxon>
        <taxon>Hyphomicrobiales</taxon>
        <taxon>Phyllobacteriaceae</taxon>
        <taxon>Mesorhizobium</taxon>
    </lineage>
</organism>
<keyword evidence="2" id="KW-1185">Reference proteome</keyword>
<reference evidence="1 2" key="1">
    <citation type="submission" date="2018-11" db="EMBL/GenBank/DDBJ databases">
        <title>the genome of Mesorhizobium tamadayense DSM 28320.</title>
        <authorList>
            <person name="Gao J."/>
        </authorList>
    </citation>
    <scope>NUCLEOTIDE SEQUENCE [LARGE SCALE GENOMIC DNA]</scope>
    <source>
        <strain evidence="1 2">DSM 28320</strain>
    </source>
</reference>
<sequence>MKKDVPVFDRAQELPRFLDDRGEGEWSHRTAVKVRGKPVFTMSDGPTIAWRQAAQARRLTSNRYRGQLVADNQNWPLGKLLRAEGEDYLLKVAERYRDMHDAATAPHDLVGQDMADNVYLMADLRLDESTGDLTDKGVKRVAGRKARLDIPATRAVAADPDKTKRRAKPIPKKWNGDWPLLHHIDATRELTAARSALGWLREAFEAAVCHGETLETIGRDHGVGNPKGAAGGGRALVFLGLQAMNEFWLKPARRVAAA</sequence>
<dbReference type="Proteomes" id="UP000273786">
    <property type="component" value="Unassembled WGS sequence"/>
</dbReference>
<name>A0A3P3EVI4_9HYPH</name>
<dbReference type="OrthoDB" id="8102108at2"/>
<dbReference type="EMBL" id="RQXT01000073">
    <property type="protein sequence ID" value="RRH90046.1"/>
    <property type="molecule type" value="Genomic_DNA"/>
</dbReference>
<comment type="caution">
    <text evidence="1">The sequence shown here is derived from an EMBL/GenBank/DDBJ whole genome shotgun (WGS) entry which is preliminary data.</text>
</comment>
<gene>
    <name evidence="1" type="ORF">EH240_33500</name>
</gene>
<evidence type="ECO:0000313" key="1">
    <source>
        <dbReference type="EMBL" id="RRH90046.1"/>
    </source>
</evidence>
<proteinExistence type="predicted"/>
<evidence type="ECO:0000313" key="2">
    <source>
        <dbReference type="Proteomes" id="UP000273786"/>
    </source>
</evidence>
<dbReference type="RefSeq" id="WP_125006569.1">
    <property type="nucleotide sequence ID" value="NZ_RQXT01000073.1"/>
</dbReference>
<protein>
    <submittedName>
        <fullName evidence="1">Uncharacterized protein</fullName>
    </submittedName>
</protein>
<dbReference type="AlphaFoldDB" id="A0A3P3EVI4"/>